<evidence type="ECO:0008006" key="4">
    <source>
        <dbReference type="Google" id="ProtNLM"/>
    </source>
</evidence>
<name>L1IIH3_GUITC</name>
<dbReference type="InterPro" id="IPR021829">
    <property type="entry name" value="DUF3419"/>
</dbReference>
<dbReference type="GeneID" id="17292373"/>
<dbReference type="Pfam" id="PF13489">
    <property type="entry name" value="Methyltransf_23"/>
    <property type="match status" value="1"/>
</dbReference>
<protein>
    <recommendedName>
        <fullName evidence="4">Methyltransferase domain-containing protein</fullName>
    </recommendedName>
</protein>
<dbReference type="Proteomes" id="UP000011087">
    <property type="component" value="Unassembled WGS sequence"/>
</dbReference>
<dbReference type="EnsemblProtists" id="EKX35615">
    <property type="protein sequence ID" value="EKX35615"/>
    <property type="gene ID" value="GUITHDRAFT_97763"/>
</dbReference>
<dbReference type="OMA" id="WYLTLYS"/>
<dbReference type="Pfam" id="PF11899">
    <property type="entry name" value="DUF3419"/>
    <property type="match status" value="1"/>
</dbReference>
<reference evidence="2" key="3">
    <citation type="submission" date="2016-03" db="UniProtKB">
        <authorList>
            <consortium name="EnsemblProtists"/>
        </authorList>
    </citation>
    <scope>IDENTIFICATION</scope>
</reference>
<evidence type="ECO:0000313" key="3">
    <source>
        <dbReference type="Proteomes" id="UP000011087"/>
    </source>
</evidence>
<dbReference type="PANTHER" id="PTHR47473">
    <property type="entry name" value="BTA1P"/>
    <property type="match status" value="1"/>
</dbReference>
<dbReference type="CDD" id="cd02440">
    <property type="entry name" value="AdoMet_MTases"/>
    <property type="match status" value="1"/>
</dbReference>
<dbReference type="PaxDb" id="55529-EKX35615"/>
<dbReference type="HOGENOM" id="CLU_418251_0_0_1"/>
<sequence>MTMFKIVGNDYTYIYNVSWEDPRIDHTVLKCTKDDHVITIASAGCNAFDYLIEGARVTAVDFNGAQIALTEAKAACCQHIEFEEFFQIFAKNDIDLFRRKYFEVIRSHLSMPSQRFWDSHIKSLKSVLYSGTSGFLAWLICRVIFRFLGLGFIRRTVVEEQSLDALQSECKKHQRRLKVFCWVVDKLISNLGGAMLAGVPSRQLELGLHRTDNFQTVFKRICSTDLVHDNYFYYGYIAGEYSETCCPQYLKRDNFYKLREALNAGRLSLFEGTLVDVCKKAVYTVASLLDHMDWMPPFMINEEMYWLQQRMDPKRGRVFWRSFSEGVHSAPLVWLKPMKVDDTGDRVAMYWSTWMAKMDGSIRFDLRTRNWPTTQTKPQGFFSQLSTGIKIVTFPLMKGMIARRVAQKHNIAEHASKMEAFYESQKDEYDAFRENFLHARSWLADCIPLKEQKMVWIDVGGGTGRNLEFFSVKTIRERFSKIYVVDVSLSLLEVAQRRVEAAGLKDIVECVFCDFTDKKMVAEKLPLHGKCDLVTFSYSLSMIPDKVGALDTAAELLKPKGEGILGVADFYYGGGRRASRGKGDKDGITNILTRIYCEATRLWFKQDGVILLKQDVFDAMRFKFDFDAVPDEKFRRRVPLLPILRPWHGVVMAPTR</sequence>
<dbReference type="STRING" id="905079.L1IIH3"/>
<dbReference type="Gene3D" id="3.40.50.150">
    <property type="entry name" value="Vaccinia Virus protein VP39"/>
    <property type="match status" value="1"/>
</dbReference>
<dbReference type="PANTHER" id="PTHR47473:SF1">
    <property type="entry name" value="METHYLTRANSFERASE DOMAIN-CONTAINING PROTEIN"/>
    <property type="match status" value="1"/>
</dbReference>
<dbReference type="RefSeq" id="XP_005822595.1">
    <property type="nucleotide sequence ID" value="XM_005822538.1"/>
</dbReference>
<keyword evidence="3" id="KW-1185">Reference proteome</keyword>
<reference evidence="3" key="2">
    <citation type="submission" date="2012-11" db="EMBL/GenBank/DDBJ databases">
        <authorList>
            <person name="Kuo A."/>
            <person name="Curtis B.A."/>
            <person name="Tanifuji G."/>
            <person name="Burki F."/>
            <person name="Gruber A."/>
            <person name="Irimia M."/>
            <person name="Maruyama S."/>
            <person name="Arias M.C."/>
            <person name="Ball S.G."/>
            <person name="Gile G.H."/>
            <person name="Hirakawa Y."/>
            <person name="Hopkins J.F."/>
            <person name="Rensing S.A."/>
            <person name="Schmutz J."/>
            <person name="Symeonidi A."/>
            <person name="Elias M."/>
            <person name="Eveleigh R.J."/>
            <person name="Herman E.K."/>
            <person name="Klute M.J."/>
            <person name="Nakayama T."/>
            <person name="Obornik M."/>
            <person name="Reyes-Prieto A."/>
            <person name="Armbrust E.V."/>
            <person name="Aves S.J."/>
            <person name="Beiko R.G."/>
            <person name="Coutinho P."/>
            <person name="Dacks J.B."/>
            <person name="Durnford D.G."/>
            <person name="Fast N.M."/>
            <person name="Green B.R."/>
            <person name="Grisdale C."/>
            <person name="Hempe F."/>
            <person name="Henrissat B."/>
            <person name="Hoppner M.P."/>
            <person name="Ishida K.-I."/>
            <person name="Kim E."/>
            <person name="Koreny L."/>
            <person name="Kroth P.G."/>
            <person name="Liu Y."/>
            <person name="Malik S.-B."/>
            <person name="Maier U.G."/>
            <person name="McRose D."/>
            <person name="Mock T."/>
            <person name="Neilson J.A."/>
            <person name="Onodera N.T."/>
            <person name="Poole A.M."/>
            <person name="Pritham E.J."/>
            <person name="Richards T.A."/>
            <person name="Rocap G."/>
            <person name="Roy S.W."/>
            <person name="Sarai C."/>
            <person name="Schaack S."/>
            <person name="Shirato S."/>
            <person name="Slamovits C.H."/>
            <person name="Spencer D.F."/>
            <person name="Suzuki S."/>
            <person name="Worden A.Z."/>
            <person name="Zauner S."/>
            <person name="Barry K."/>
            <person name="Bell C."/>
            <person name="Bharti A.K."/>
            <person name="Crow J.A."/>
            <person name="Grimwood J."/>
            <person name="Kramer R."/>
            <person name="Lindquist E."/>
            <person name="Lucas S."/>
            <person name="Salamov A."/>
            <person name="McFadden G.I."/>
            <person name="Lane C.E."/>
            <person name="Keeling P.J."/>
            <person name="Gray M.W."/>
            <person name="Grigoriev I.V."/>
            <person name="Archibald J.M."/>
        </authorList>
    </citation>
    <scope>NUCLEOTIDE SEQUENCE</scope>
    <source>
        <strain evidence="3">CCMP2712</strain>
    </source>
</reference>
<evidence type="ECO:0000313" key="1">
    <source>
        <dbReference type="EMBL" id="EKX35615.1"/>
    </source>
</evidence>
<dbReference type="SUPFAM" id="SSF53335">
    <property type="entry name" value="S-adenosyl-L-methionine-dependent methyltransferases"/>
    <property type="match status" value="1"/>
</dbReference>
<reference evidence="1 3" key="1">
    <citation type="journal article" date="2012" name="Nature">
        <title>Algal genomes reveal evolutionary mosaicism and the fate of nucleomorphs.</title>
        <authorList>
            <consortium name="DOE Joint Genome Institute"/>
            <person name="Curtis B.A."/>
            <person name="Tanifuji G."/>
            <person name="Burki F."/>
            <person name="Gruber A."/>
            <person name="Irimia M."/>
            <person name="Maruyama S."/>
            <person name="Arias M.C."/>
            <person name="Ball S.G."/>
            <person name="Gile G.H."/>
            <person name="Hirakawa Y."/>
            <person name="Hopkins J.F."/>
            <person name="Kuo A."/>
            <person name="Rensing S.A."/>
            <person name="Schmutz J."/>
            <person name="Symeonidi A."/>
            <person name="Elias M."/>
            <person name="Eveleigh R.J."/>
            <person name="Herman E.K."/>
            <person name="Klute M.J."/>
            <person name="Nakayama T."/>
            <person name="Obornik M."/>
            <person name="Reyes-Prieto A."/>
            <person name="Armbrust E.V."/>
            <person name="Aves S.J."/>
            <person name="Beiko R.G."/>
            <person name="Coutinho P."/>
            <person name="Dacks J.B."/>
            <person name="Durnford D.G."/>
            <person name="Fast N.M."/>
            <person name="Green B.R."/>
            <person name="Grisdale C.J."/>
            <person name="Hempel F."/>
            <person name="Henrissat B."/>
            <person name="Hoppner M.P."/>
            <person name="Ishida K."/>
            <person name="Kim E."/>
            <person name="Koreny L."/>
            <person name="Kroth P.G."/>
            <person name="Liu Y."/>
            <person name="Malik S.B."/>
            <person name="Maier U.G."/>
            <person name="McRose D."/>
            <person name="Mock T."/>
            <person name="Neilson J.A."/>
            <person name="Onodera N.T."/>
            <person name="Poole A.M."/>
            <person name="Pritham E.J."/>
            <person name="Richards T.A."/>
            <person name="Rocap G."/>
            <person name="Roy S.W."/>
            <person name="Sarai C."/>
            <person name="Schaack S."/>
            <person name="Shirato S."/>
            <person name="Slamovits C.H."/>
            <person name="Spencer D.F."/>
            <person name="Suzuki S."/>
            <person name="Worden A.Z."/>
            <person name="Zauner S."/>
            <person name="Barry K."/>
            <person name="Bell C."/>
            <person name="Bharti A.K."/>
            <person name="Crow J.A."/>
            <person name="Grimwood J."/>
            <person name="Kramer R."/>
            <person name="Lindquist E."/>
            <person name="Lucas S."/>
            <person name="Salamov A."/>
            <person name="McFadden G.I."/>
            <person name="Lane C.E."/>
            <person name="Keeling P.J."/>
            <person name="Gray M.W."/>
            <person name="Grigoriev I.V."/>
            <person name="Archibald J.M."/>
        </authorList>
    </citation>
    <scope>NUCLEOTIDE SEQUENCE</scope>
    <source>
        <strain evidence="1 3">CCMP2712</strain>
    </source>
</reference>
<dbReference type="OrthoDB" id="10253390at2759"/>
<dbReference type="EMBL" id="JH993087">
    <property type="protein sequence ID" value="EKX35615.1"/>
    <property type="molecule type" value="Genomic_DNA"/>
</dbReference>
<gene>
    <name evidence="1" type="ORF">GUITHDRAFT_97763</name>
</gene>
<dbReference type="KEGG" id="gtt:GUITHDRAFT_97763"/>
<proteinExistence type="predicted"/>
<accession>L1IIH3</accession>
<dbReference type="eggNOG" id="ENOG502QQCH">
    <property type="taxonomic scope" value="Eukaryota"/>
</dbReference>
<dbReference type="InterPro" id="IPR029063">
    <property type="entry name" value="SAM-dependent_MTases_sf"/>
</dbReference>
<evidence type="ECO:0000313" key="2">
    <source>
        <dbReference type="EnsemblProtists" id="EKX35615"/>
    </source>
</evidence>
<dbReference type="AlphaFoldDB" id="L1IIH3"/>
<organism evidence="1">
    <name type="scientific">Guillardia theta (strain CCMP2712)</name>
    <name type="common">Cryptophyte</name>
    <dbReference type="NCBI Taxonomy" id="905079"/>
    <lineage>
        <taxon>Eukaryota</taxon>
        <taxon>Cryptophyceae</taxon>
        <taxon>Pyrenomonadales</taxon>
        <taxon>Geminigeraceae</taxon>
        <taxon>Guillardia</taxon>
    </lineage>
</organism>